<dbReference type="Gene3D" id="3.40.50.300">
    <property type="entry name" value="P-loop containing nucleotide triphosphate hydrolases"/>
    <property type="match status" value="1"/>
</dbReference>
<feature type="modified residue" description="4-aspartylphosphate" evidence="8">
    <location>
        <position position="53"/>
    </location>
</feature>
<dbReference type="HOGENOM" id="CLU_000445_0_6_7"/>
<dbReference type="PROSITE" id="PS50110">
    <property type="entry name" value="RESPONSE_REGULATORY"/>
    <property type="match status" value="1"/>
</dbReference>
<evidence type="ECO:0000259" key="10">
    <source>
        <dbReference type="PROSITE" id="PS50110"/>
    </source>
</evidence>
<gene>
    <name evidence="11" type="ordered locus">Desac_0718</name>
</gene>
<dbReference type="InterPro" id="IPR027417">
    <property type="entry name" value="P-loop_NTPase"/>
</dbReference>
<dbReference type="EMBL" id="CP002629">
    <property type="protein sequence ID" value="AEB08598.1"/>
    <property type="molecule type" value="Genomic_DNA"/>
</dbReference>
<accession>F2NGI5</accession>
<dbReference type="SUPFAM" id="SSF46689">
    <property type="entry name" value="Homeodomain-like"/>
    <property type="match status" value="1"/>
</dbReference>
<reference evidence="12" key="2">
    <citation type="submission" date="2011-03" db="EMBL/GenBank/DDBJ databases">
        <title>The complete genome of Desulfobacca acetoxidans DSM 11109.</title>
        <authorList>
            <consortium name="US DOE Joint Genome Institute (JGI-PGF)"/>
            <person name="Lucas S."/>
            <person name="Copeland A."/>
            <person name="Lapidus A."/>
            <person name="Bruce D."/>
            <person name="Goodwin L."/>
            <person name="Pitluck S."/>
            <person name="Peters L."/>
            <person name="Kyrpides N."/>
            <person name="Mavromatis K."/>
            <person name="Ivanova N."/>
            <person name="Ovchinnikova G."/>
            <person name="Teshima H."/>
            <person name="Detter J.C."/>
            <person name="Han C."/>
            <person name="Land M."/>
            <person name="Hauser L."/>
            <person name="Markowitz V."/>
            <person name="Cheng J.-F."/>
            <person name="Hugenholtz P."/>
            <person name="Woyke T."/>
            <person name="Wu D."/>
            <person name="Spring S."/>
            <person name="Schueler E."/>
            <person name="Brambilla E."/>
            <person name="Klenk H.-P."/>
            <person name="Eisen J.A."/>
        </authorList>
    </citation>
    <scope>NUCLEOTIDE SEQUENCE [LARGE SCALE GENOMIC DNA]</scope>
    <source>
        <strain evidence="12">ATCC 700848 / DSM 11109 / ASRB2</strain>
    </source>
</reference>
<dbReference type="InterPro" id="IPR009057">
    <property type="entry name" value="Homeodomain-like_sf"/>
</dbReference>
<keyword evidence="5" id="KW-0805">Transcription regulation</keyword>
<dbReference type="AlphaFoldDB" id="F2NGI5"/>
<protein>
    <submittedName>
        <fullName evidence="11">Two component, sigma54 specific, transcriptional regulator, Fis family</fullName>
    </submittedName>
</protein>
<evidence type="ECO:0000256" key="1">
    <source>
        <dbReference type="ARBA" id="ARBA00022553"/>
    </source>
</evidence>
<evidence type="ECO:0000313" key="12">
    <source>
        <dbReference type="Proteomes" id="UP000000483"/>
    </source>
</evidence>
<dbReference type="OrthoDB" id="9814761at2"/>
<reference evidence="11 12" key="1">
    <citation type="journal article" date="2011" name="Stand. Genomic Sci.">
        <title>Complete genome sequence of the acetate-degrading sulfate reducer Desulfobacca acetoxidans type strain (ASRB2).</title>
        <authorList>
            <person name="Goker M."/>
            <person name="Teshima H."/>
            <person name="Lapidus A."/>
            <person name="Nolan M."/>
            <person name="Lucas S."/>
            <person name="Hammon N."/>
            <person name="Deshpande S."/>
            <person name="Cheng J.F."/>
            <person name="Tapia R."/>
            <person name="Han C."/>
            <person name="Goodwin L."/>
            <person name="Pitluck S."/>
            <person name="Huntemann M."/>
            <person name="Liolios K."/>
            <person name="Ivanova N."/>
            <person name="Pagani I."/>
            <person name="Mavromatis K."/>
            <person name="Ovchinikova G."/>
            <person name="Pati A."/>
            <person name="Chen A."/>
            <person name="Palaniappan K."/>
            <person name="Land M."/>
            <person name="Hauser L."/>
            <person name="Brambilla E.M."/>
            <person name="Rohde M."/>
            <person name="Spring S."/>
            <person name="Detter J.C."/>
            <person name="Woyke T."/>
            <person name="Bristow J."/>
            <person name="Eisen J.A."/>
            <person name="Markowitz V."/>
            <person name="Hugenholtz P."/>
            <person name="Kyrpides N.C."/>
            <person name="Klenk H.P."/>
        </authorList>
    </citation>
    <scope>NUCLEOTIDE SEQUENCE [LARGE SCALE GENOMIC DNA]</scope>
    <source>
        <strain evidence="12">ATCC 700848 / DSM 11109 / ASRB2</strain>
    </source>
</reference>
<name>F2NGI5_DESAR</name>
<feature type="domain" description="Sigma-54 factor interaction" evidence="9">
    <location>
        <begin position="140"/>
        <end position="369"/>
    </location>
</feature>
<sequence>MARTILVVDDEPPILQTLSGILQDEGFEVLTAQDGETALKVVEEETPDLVFLDIALPGMDGLEVLRHLKEQQPLTPVVMISAFGSVENAVKATRWGAYDFIEKPPHADKIIVTVRNALEMSRLTEENLQLRQRAVHPQEIIGQSPAMQQLREQVRIVAPTNAWVLITGENGTGKELVAWAIHRFSKRAAKPFVEVNCAAIPEDLIESELFGHEKGAFTGATAKRRGKFDQAHEGTLFLDEIADMSLKTQAKVLRILQEQRFERVGGNRPIQVDVRVVAATNKNLEELIGQGQFREDLYYRINVIPIAVPPLKERTEDIPLLIEYFLKEFARADASRPKIMTPEAVDILRRQPWPGNVRELKNFVHRLAILTPGRVIDAPHLPDNLRQEKPRTESESHFLQINSFKEARSRFEKEFIRRKLVEFQGNVGLTAEAIGLERSHLYKKIRSYGLEHGREGEEANDGG</sequence>
<dbReference type="Gene3D" id="1.10.8.60">
    <property type="match status" value="1"/>
</dbReference>
<keyword evidence="7" id="KW-0804">Transcription</keyword>
<dbReference type="GO" id="GO:0005524">
    <property type="term" value="F:ATP binding"/>
    <property type="evidence" value="ECO:0007669"/>
    <property type="project" value="UniProtKB-KW"/>
</dbReference>
<dbReference type="eggNOG" id="COG2204">
    <property type="taxonomic scope" value="Bacteria"/>
</dbReference>
<dbReference type="InterPro" id="IPR001789">
    <property type="entry name" value="Sig_transdc_resp-reg_receiver"/>
</dbReference>
<keyword evidence="6" id="KW-0238">DNA-binding</keyword>
<dbReference type="FunFam" id="3.40.50.2300:FF:000018">
    <property type="entry name" value="DNA-binding transcriptional regulator NtrC"/>
    <property type="match status" value="1"/>
</dbReference>
<evidence type="ECO:0000259" key="9">
    <source>
        <dbReference type="PROSITE" id="PS50045"/>
    </source>
</evidence>
<dbReference type="InterPro" id="IPR025944">
    <property type="entry name" value="Sigma_54_int_dom_CS"/>
</dbReference>
<dbReference type="InterPro" id="IPR025943">
    <property type="entry name" value="Sigma_54_int_dom_ATP-bd_2"/>
</dbReference>
<dbReference type="RefSeq" id="WP_013705711.1">
    <property type="nucleotide sequence ID" value="NC_015388.1"/>
</dbReference>
<dbReference type="PANTHER" id="PTHR32071">
    <property type="entry name" value="TRANSCRIPTIONAL REGULATORY PROTEIN"/>
    <property type="match status" value="1"/>
</dbReference>
<dbReference type="InterPro" id="IPR002078">
    <property type="entry name" value="Sigma_54_int"/>
</dbReference>
<dbReference type="Pfam" id="PF00158">
    <property type="entry name" value="Sigma54_activat"/>
    <property type="match status" value="1"/>
</dbReference>
<dbReference type="Pfam" id="PF00072">
    <property type="entry name" value="Response_reg"/>
    <property type="match status" value="1"/>
</dbReference>
<dbReference type="Gene3D" id="1.10.10.60">
    <property type="entry name" value="Homeodomain-like"/>
    <property type="match status" value="1"/>
</dbReference>
<dbReference type="STRING" id="880072.Desac_0718"/>
<dbReference type="CDD" id="cd00009">
    <property type="entry name" value="AAA"/>
    <property type="match status" value="1"/>
</dbReference>
<keyword evidence="3" id="KW-0067">ATP-binding</keyword>
<evidence type="ECO:0000256" key="4">
    <source>
        <dbReference type="ARBA" id="ARBA00023012"/>
    </source>
</evidence>
<dbReference type="PROSITE" id="PS00676">
    <property type="entry name" value="SIGMA54_INTERACT_2"/>
    <property type="match status" value="1"/>
</dbReference>
<dbReference type="GO" id="GO:0043565">
    <property type="term" value="F:sequence-specific DNA binding"/>
    <property type="evidence" value="ECO:0007669"/>
    <property type="project" value="InterPro"/>
</dbReference>
<dbReference type="InterPro" id="IPR058031">
    <property type="entry name" value="AAA_lid_NorR"/>
</dbReference>
<evidence type="ECO:0000256" key="2">
    <source>
        <dbReference type="ARBA" id="ARBA00022741"/>
    </source>
</evidence>
<dbReference type="PROSITE" id="PS50045">
    <property type="entry name" value="SIGMA54_INTERACT_4"/>
    <property type="match status" value="1"/>
</dbReference>
<dbReference type="FunFam" id="3.40.50.300:FF:000006">
    <property type="entry name" value="DNA-binding transcriptional regulator NtrC"/>
    <property type="match status" value="1"/>
</dbReference>
<dbReference type="KEGG" id="dao:Desac_0718"/>
<evidence type="ECO:0000256" key="8">
    <source>
        <dbReference type="PROSITE-ProRule" id="PRU00169"/>
    </source>
</evidence>
<evidence type="ECO:0000256" key="3">
    <source>
        <dbReference type="ARBA" id="ARBA00022840"/>
    </source>
</evidence>
<keyword evidence="12" id="KW-1185">Reference proteome</keyword>
<evidence type="ECO:0000256" key="5">
    <source>
        <dbReference type="ARBA" id="ARBA00023015"/>
    </source>
</evidence>
<keyword evidence="1 8" id="KW-0597">Phosphoprotein</keyword>
<keyword evidence="4" id="KW-0902">Two-component regulatory system</keyword>
<evidence type="ECO:0000256" key="6">
    <source>
        <dbReference type="ARBA" id="ARBA00023125"/>
    </source>
</evidence>
<dbReference type="PANTHER" id="PTHR32071:SF17">
    <property type="entry name" value="TRANSCRIPTIONAL REGULATOR (NTRC FAMILY)"/>
    <property type="match status" value="1"/>
</dbReference>
<organism evidence="11 12">
    <name type="scientific">Desulfobacca acetoxidans (strain ATCC 700848 / DSM 11109 / ASRB2)</name>
    <dbReference type="NCBI Taxonomy" id="880072"/>
    <lineage>
        <taxon>Bacteria</taxon>
        <taxon>Pseudomonadati</taxon>
        <taxon>Thermodesulfobacteriota</taxon>
        <taxon>Desulfobaccia</taxon>
        <taxon>Desulfobaccales</taxon>
        <taxon>Desulfobaccaceae</taxon>
        <taxon>Desulfobacca</taxon>
    </lineage>
</organism>
<dbReference type="InterPro" id="IPR003593">
    <property type="entry name" value="AAA+_ATPase"/>
</dbReference>
<feature type="domain" description="Response regulatory" evidence="10">
    <location>
        <begin position="4"/>
        <end position="118"/>
    </location>
</feature>
<dbReference type="Pfam" id="PF02954">
    <property type="entry name" value="HTH_8"/>
    <property type="match status" value="1"/>
</dbReference>
<dbReference type="GO" id="GO:0000160">
    <property type="term" value="P:phosphorelay signal transduction system"/>
    <property type="evidence" value="ECO:0007669"/>
    <property type="project" value="UniProtKB-KW"/>
</dbReference>
<dbReference type="SMART" id="SM00382">
    <property type="entry name" value="AAA"/>
    <property type="match status" value="1"/>
</dbReference>
<dbReference type="Pfam" id="PF25601">
    <property type="entry name" value="AAA_lid_14"/>
    <property type="match status" value="1"/>
</dbReference>
<dbReference type="CDD" id="cd17550">
    <property type="entry name" value="REC_NtrX-like"/>
    <property type="match status" value="1"/>
</dbReference>
<dbReference type="GO" id="GO:0006355">
    <property type="term" value="P:regulation of DNA-templated transcription"/>
    <property type="evidence" value="ECO:0007669"/>
    <property type="project" value="InterPro"/>
</dbReference>
<proteinExistence type="predicted"/>
<dbReference type="SUPFAM" id="SSF52540">
    <property type="entry name" value="P-loop containing nucleoside triphosphate hydrolases"/>
    <property type="match status" value="1"/>
</dbReference>
<dbReference type="Proteomes" id="UP000000483">
    <property type="component" value="Chromosome"/>
</dbReference>
<dbReference type="PROSITE" id="PS00688">
    <property type="entry name" value="SIGMA54_INTERACT_3"/>
    <property type="match status" value="1"/>
</dbReference>
<dbReference type="InterPro" id="IPR002197">
    <property type="entry name" value="HTH_Fis"/>
</dbReference>
<keyword evidence="2" id="KW-0547">Nucleotide-binding</keyword>
<evidence type="ECO:0000256" key="7">
    <source>
        <dbReference type="ARBA" id="ARBA00023163"/>
    </source>
</evidence>
<dbReference type="Gene3D" id="3.40.50.2300">
    <property type="match status" value="1"/>
</dbReference>
<dbReference type="SUPFAM" id="SSF52172">
    <property type="entry name" value="CheY-like"/>
    <property type="match status" value="1"/>
</dbReference>
<dbReference type="SMART" id="SM00448">
    <property type="entry name" value="REC"/>
    <property type="match status" value="1"/>
</dbReference>
<dbReference type="InterPro" id="IPR011006">
    <property type="entry name" value="CheY-like_superfamily"/>
</dbReference>
<evidence type="ECO:0000313" key="11">
    <source>
        <dbReference type="EMBL" id="AEB08598.1"/>
    </source>
</evidence>